<protein>
    <recommendedName>
        <fullName evidence="3">Variant-surface-glycoprotein phospholipase C</fullName>
    </recommendedName>
</protein>
<dbReference type="SUPFAM" id="SSF51695">
    <property type="entry name" value="PLC-like phosphodiesterases"/>
    <property type="match status" value="1"/>
</dbReference>
<proteinExistence type="predicted"/>
<dbReference type="OrthoDB" id="1046782at2759"/>
<dbReference type="PANTHER" id="PTHR13593">
    <property type="match status" value="1"/>
</dbReference>
<dbReference type="GO" id="GO:0008081">
    <property type="term" value="F:phosphoric diester hydrolase activity"/>
    <property type="evidence" value="ECO:0007669"/>
    <property type="project" value="InterPro"/>
</dbReference>
<dbReference type="InterPro" id="IPR017946">
    <property type="entry name" value="PLC-like_Pdiesterase_TIM-brl"/>
</dbReference>
<comment type="caution">
    <text evidence="1">The sequence shown here is derived from an EMBL/GenBank/DDBJ whole genome shotgun (WGS) entry which is preliminary data.</text>
</comment>
<sequence length="446" mass="50277">MGEGGSLTLVNGTPYRWRRVQQDNYQMHSWNFPEGIEPSTVPNTYIEFNQGVFTTRSDTSGSVTYALEGTDASFRIHIRDKPSNIWIELNGLEATNNPRGSEIKLGWRHDGTVNFVLSGKHGSFHTSNPPMDWMQQNRTTLGQRPLSQICILGTHDSGMSFVSHTDAPGGIIDDYVLCQSTSVLGQLAHGSRYFDIRPQYSGGQLWTGHYSGKLGGRGESLSSIISAVNQFTQQCAELVILRFSHTLQTDADNWRDFNNDEWRSLMNELLKIEHLYVVQDKSKADDLSLLKLDDFIGNGKAAVVCVMDNEGLEFGDFAEKGFYKPTQLNIRDEYSDKDDAVVMVNDQLNKMKGHMSANEKRLSLLSWTLTQQMPSWNGNVLDLVTKVTAFLKPIRQLAYTCNKELFTRLLPEVGDKSFPNVVYIDYLDSQDYLALIIAINDKVFNN</sequence>
<dbReference type="AlphaFoldDB" id="A0A9P5HL68"/>
<reference evidence="1" key="1">
    <citation type="submission" date="2020-03" db="EMBL/GenBank/DDBJ databases">
        <title>Draft Genome Sequence of Cylindrodendrum hubeiense.</title>
        <authorList>
            <person name="Buettner E."/>
            <person name="Kellner H."/>
        </authorList>
    </citation>
    <scope>NUCLEOTIDE SEQUENCE</scope>
    <source>
        <strain evidence="1">IHI 201604</strain>
    </source>
</reference>
<keyword evidence="2" id="KW-1185">Reference proteome</keyword>
<dbReference type="EMBL" id="JAANBB010000004">
    <property type="protein sequence ID" value="KAF7557532.1"/>
    <property type="molecule type" value="Genomic_DNA"/>
</dbReference>
<evidence type="ECO:0008006" key="3">
    <source>
        <dbReference type="Google" id="ProtNLM"/>
    </source>
</evidence>
<name>A0A9P5HL68_9HYPO</name>
<dbReference type="PANTHER" id="PTHR13593:SF143">
    <property type="entry name" value="PHOSPHATIDYLINOSITOL-SPECIFIC PHOSPHOLIPASE C X DOMAIN-CONTAINING PROTEIN"/>
    <property type="match status" value="1"/>
</dbReference>
<organism evidence="1 2">
    <name type="scientific">Cylindrodendrum hubeiense</name>
    <dbReference type="NCBI Taxonomy" id="595255"/>
    <lineage>
        <taxon>Eukaryota</taxon>
        <taxon>Fungi</taxon>
        <taxon>Dikarya</taxon>
        <taxon>Ascomycota</taxon>
        <taxon>Pezizomycotina</taxon>
        <taxon>Sordariomycetes</taxon>
        <taxon>Hypocreomycetidae</taxon>
        <taxon>Hypocreales</taxon>
        <taxon>Nectriaceae</taxon>
        <taxon>Cylindrodendrum</taxon>
    </lineage>
</organism>
<dbReference type="Gene3D" id="3.20.20.190">
    <property type="entry name" value="Phosphatidylinositol (PI) phosphodiesterase"/>
    <property type="match status" value="1"/>
</dbReference>
<gene>
    <name evidence="1" type="ORF">G7Z17_g512</name>
</gene>
<evidence type="ECO:0000313" key="2">
    <source>
        <dbReference type="Proteomes" id="UP000722485"/>
    </source>
</evidence>
<accession>A0A9P5HL68</accession>
<dbReference type="InterPro" id="IPR051057">
    <property type="entry name" value="PI-PLC_domain"/>
</dbReference>
<dbReference type="Proteomes" id="UP000722485">
    <property type="component" value="Unassembled WGS sequence"/>
</dbReference>
<dbReference type="GO" id="GO:0006629">
    <property type="term" value="P:lipid metabolic process"/>
    <property type="evidence" value="ECO:0007669"/>
    <property type="project" value="InterPro"/>
</dbReference>
<evidence type="ECO:0000313" key="1">
    <source>
        <dbReference type="EMBL" id="KAF7557532.1"/>
    </source>
</evidence>